<dbReference type="Proteomes" id="UP001458880">
    <property type="component" value="Unassembled WGS sequence"/>
</dbReference>
<evidence type="ECO:0000256" key="1">
    <source>
        <dbReference type="SAM" id="MobiDB-lite"/>
    </source>
</evidence>
<organism evidence="2 3">
    <name type="scientific">Popillia japonica</name>
    <name type="common">Japanese beetle</name>
    <dbReference type="NCBI Taxonomy" id="7064"/>
    <lineage>
        <taxon>Eukaryota</taxon>
        <taxon>Metazoa</taxon>
        <taxon>Ecdysozoa</taxon>
        <taxon>Arthropoda</taxon>
        <taxon>Hexapoda</taxon>
        <taxon>Insecta</taxon>
        <taxon>Pterygota</taxon>
        <taxon>Neoptera</taxon>
        <taxon>Endopterygota</taxon>
        <taxon>Coleoptera</taxon>
        <taxon>Polyphaga</taxon>
        <taxon>Scarabaeiformia</taxon>
        <taxon>Scarabaeidae</taxon>
        <taxon>Rutelinae</taxon>
        <taxon>Popillia</taxon>
    </lineage>
</organism>
<gene>
    <name evidence="2" type="ORF">QE152_g28426</name>
</gene>
<feature type="region of interest" description="Disordered" evidence="1">
    <location>
        <begin position="107"/>
        <end position="146"/>
    </location>
</feature>
<protein>
    <submittedName>
        <fullName evidence="2">Uncharacterized protein</fullName>
    </submittedName>
</protein>
<reference evidence="2 3" key="1">
    <citation type="journal article" date="2024" name="BMC Genomics">
        <title>De novo assembly and annotation of Popillia japonica's genome with initial clues to its potential as an invasive pest.</title>
        <authorList>
            <person name="Cucini C."/>
            <person name="Boschi S."/>
            <person name="Funari R."/>
            <person name="Cardaioli E."/>
            <person name="Iannotti N."/>
            <person name="Marturano G."/>
            <person name="Paoli F."/>
            <person name="Bruttini M."/>
            <person name="Carapelli A."/>
            <person name="Frati F."/>
            <person name="Nardi F."/>
        </authorList>
    </citation>
    <scope>NUCLEOTIDE SEQUENCE [LARGE SCALE GENOMIC DNA]</scope>
    <source>
        <strain evidence="2">DMR45628</strain>
    </source>
</reference>
<feature type="compositionally biased region" description="Low complexity" evidence="1">
    <location>
        <begin position="30"/>
        <end position="40"/>
    </location>
</feature>
<accession>A0AAW1JJ24</accession>
<evidence type="ECO:0000313" key="3">
    <source>
        <dbReference type="Proteomes" id="UP001458880"/>
    </source>
</evidence>
<feature type="region of interest" description="Disordered" evidence="1">
    <location>
        <begin position="25"/>
        <end position="70"/>
    </location>
</feature>
<proteinExistence type="predicted"/>
<keyword evidence="3" id="KW-1185">Reference proteome</keyword>
<feature type="compositionally biased region" description="Polar residues" evidence="1">
    <location>
        <begin position="107"/>
        <end position="122"/>
    </location>
</feature>
<sequence length="146" mass="16532">MDNTGRNIIELERVEEVTNGLVMDKGNSGTLGRRGLKGTLGPAGMRRQRSLEWRQDRAYSSSEEDIPQRPVDSHVFASLLAQAQQEYSNDPYLEGFLSNPQQKGFFPTHNNYTKTRVASGSRLSKVKCKMREQGRGNGNQKYQPRK</sequence>
<dbReference type="AlphaFoldDB" id="A0AAW1JJ24"/>
<evidence type="ECO:0000313" key="2">
    <source>
        <dbReference type="EMBL" id="KAK9704214.1"/>
    </source>
</evidence>
<comment type="caution">
    <text evidence="2">The sequence shown here is derived from an EMBL/GenBank/DDBJ whole genome shotgun (WGS) entry which is preliminary data.</text>
</comment>
<name>A0AAW1JJ24_POPJA</name>
<dbReference type="EMBL" id="JASPKY010000355">
    <property type="protein sequence ID" value="KAK9704214.1"/>
    <property type="molecule type" value="Genomic_DNA"/>
</dbReference>